<protein>
    <submittedName>
        <fullName evidence="1">Uncharacterized protein</fullName>
    </submittedName>
</protein>
<feature type="non-terminal residue" evidence="1">
    <location>
        <position position="46"/>
    </location>
</feature>
<reference evidence="1" key="1">
    <citation type="journal article" date="2014" name="Front. Microbiol.">
        <title>High frequency of phylogenetically diverse reductive dehalogenase-homologous genes in deep subseafloor sedimentary metagenomes.</title>
        <authorList>
            <person name="Kawai M."/>
            <person name="Futagami T."/>
            <person name="Toyoda A."/>
            <person name="Takaki Y."/>
            <person name="Nishi S."/>
            <person name="Hori S."/>
            <person name="Arai W."/>
            <person name="Tsubouchi T."/>
            <person name="Morono Y."/>
            <person name="Uchiyama I."/>
            <person name="Ito T."/>
            <person name="Fujiyama A."/>
            <person name="Inagaki F."/>
            <person name="Takami H."/>
        </authorList>
    </citation>
    <scope>NUCLEOTIDE SEQUENCE</scope>
    <source>
        <strain evidence="1">Expedition CK06-06</strain>
    </source>
</reference>
<name>X1P4E7_9ZZZZ</name>
<proteinExistence type="predicted"/>
<gene>
    <name evidence="1" type="ORF">S06H3_51097</name>
</gene>
<sequence>MEQIFQERWDDYFSSHQNSVPDYLVSTVNKMLNCRNPQKLGYHKYA</sequence>
<accession>X1P4E7</accession>
<organism evidence="1">
    <name type="scientific">marine sediment metagenome</name>
    <dbReference type="NCBI Taxonomy" id="412755"/>
    <lineage>
        <taxon>unclassified sequences</taxon>
        <taxon>metagenomes</taxon>
        <taxon>ecological metagenomes</taxon>
    </lineage>
</organism>
<comment type="caution">
    <text evidence="1">The sequence shown here is derived from an EMBL/GenBank/DDBJ whole genome shotgun (WGS) entry which is preliminary data.</text>
</comment>
<dbReference type="AlphaFoldDB" id="X1P4E7"/>
<evidence type="ECO:0000313" key="1">
    <source>
        <dbReference type="EMBL" id="GAI33905.1"/>
    </source>
</evidence>
<dbReference type="EMBL" id="BARV01032402">
    <property type="protein sequence ID" value="GAI33905.1"/>
    <property type="molecule type" value="Genomic_DNA"/>
</dbReference>